<reference evidence="2" key="1">
    <citation type="journal article" date="2019" name="Int. J. Syst. Evol. Microbiol.">
        <title>The Global Catalogue of Microorganisms (GCM) 10K type strain sequencing project: providing services to taxonomists for standard genome sequencing and annotation.</title>
        <authorList>
            <consortium name="The Broad Institute Genomics Platform"/>
            <consortium name="The Broad Institute Genome Sequencing Center for Infectious Disease"/>
            <person name="Wu L."/>
            <person name="Ma J."/>
        </authorList>
    </citation>
    <scope>NUCLEOTIDE SEQUENCE [LARGE SCALE GENOMIC DNA]</scope>
    <source>
        <strain evidence="2">CCM 8904</strain>
    </source>
</reference>
<dbReference type="RefSeq" id="WP_225418839.1">
    <property type="nucleotide sequence ID" value="NZ_JBHSSL010000042.1"/>
</dbReference>
<name>A0ABW1RCS1_9LACO</name>
<proteinExistence type="predicted"/>
<dbReference type="EMBL" id="JBHSSL010000042">
    <property type="protein sequence ID" value="MFC6170457.1"/>
    <property type="molecule type" value="Genomic_DNA"/>
</dbReference>
<evidence type="ECO:0000313" key="1">
    <source>
        <dbReference type="EMBL" id="MFC6170457.1"/>
    </source>
</evidence>
<organism evidence="1 2">
    <name type="scientific">Loigolactobacillus jiayinensis</name>
    <dbReference type="NCBI Taxonomy" id="2486016"/>
    <lineage>
        <taxon>Bacteria</taxon>
        <taxon>Bacillati</taxon>
        <taxon>Bacillota</taxon>
        <taxon>Bacilli</taxon>
        <taxon>Lactobacillales</taxon>
        <taxon>Lactobacillaceae</taxon>
        <taxon>Loigolactobacillus</taxon>
    </lineage>
</organism>
<dbReference type="Proteomes" id="UP001596289">
    <property type="component" value="Unassembled WGS sequence"/>
</dbReference>
<evidence type="ECO:0000313" key="2">
    <source>
        <dbReference type="Proteomes" id="UP001596289"/>
    </source>
</evidence>
<accession>A0ABW1RCS1</accession>
<sequence>MMAERPQYQFKKIAVNTGQLRTPIRFIGAAPNDGPEPGESGTELLFECLGLAYSPSAKDQDYLTSHGAKLGVTIKIRDTAGEYDPSAEHMAVIDDRRYYKNGRPITWKIKQVAPDFEDNRFVKIVLGVDE</sequence>
<comment type="caution">
    <text evidence="1">The sequence shown here is derived from an EMBL/GenBank/DDBJ whole genome shotgun (WGS) entry which is preliminary data.</text>
</comment>
<protein>
    <submittedName>
        <fullName evidence="1">Uncharacterized protein</fullName>
    </submittedName>
</protein>
<keyword evidence="2" id="KW-1185">Reference proteome</keyword>
<gene>
    <name evidence="1" type="ORF">ACFQGP_07695</name>
</gene>